<evidence type="ECO:0000256" key="1">
    <source>
        <dbReference type="SAM" id="MobiDB-lite"/>
    </source>
</evidence>
<organism evidence="2 3">
    <name type="scientific">Frankia alni (strain DSM 45986 / CECT 9034 / ACN14a)</name>
    <dbReference type="NCBI Taxonomy" id="326424"/>
    <lineage>
        <taxon>Bacteria</taxon>
        <taxon>Bacillati</taxon>
        <taxon>Actinomycetota</taxon>
        <taxon>Actinomycetes</taxon>
        <taxon>Frankiales</taxon>
        <taxon>Frankiaceae</taxon>
        <taxon>Frankia</taxon>
    </lineage>
</organism>
<evidence type="ECO:0000313" key="2">
    <source>
        <dbReference type="EMBL" id="CAJ60204.1"/>
    </source>
</evidence>
<reference evidence="2 3" key="1">
    <citation type="journal article" date="2007" name="Genome Res.">
        <title>Genome characteristics of facultatively symbiotic Frankia sp. strains reflect host range and host plant biogeography.</title>
        <authorList>
            <person name="Normand P."/>
            <person name="Lapierre P."/>
            <person name="Tisa L.S."/>
            <person name="Gogarten J.P."/>
            <person name="Alloisio N."/>
            <person name="Bagnarol E."/>
            <person name="Bassi C.A."/>
            <person name="Berry A.M."/>
            <person name="Bickhart D.M."/>
            <person name="Choisne N."/>
            <person name="Couloux A."/>
            <person name="Cournoyer B."/>
            <person name="Cruveiller S."/>
            <person name="Daubin V."/>
            <person name="Demange N."/>
            <person name="Francino M.P."/>
            <person name="Goltsman E."/>
            <person name="Huang Y."/>
            <person name="Kopp O.R."/>
            <person name="Labarre L."/>
            <person name="Lapidus A."/>
            <person name="Lavire C."/>
            <person name="Marechal J."/>
            <person name="Martinez M."/>
            <person name="Mastronunzio J.E."/>
            <person name="Mullin B.C."/>
            <person name="Niemann J."/>
            <person name="Pujic P."/>
            <person name="Rawnsley T."/>
            <person name="Rouy Z."/>
            <person name="Schenowitz C."/>
            <person name="Sellstedt A."/>
            <person name="Tavares F."/>
            <person name="Tomkins J.P."/>
            <person name="Vallenet D."/>
            <person name="Valverde C."/>
            <person name="Wall L.G."/>
            <person name="Wang Y."/>
            <person name="Medigue C."/>
            <person name="Benson D.R."/>
        </authorList>
    </citation>
    <scope>NUCLEOTIDE SEQUENCE [LARGE SCALE GENOMIC DNA]</scope>
    <source>
        <strain evidence="3">DSM 45986 / CECT 9034 / ACN14a</strain>
    </source>
</reference>
<feature type="compositionally biased region" description="Low complexity" evidence="1">
    <location>
        <begin position="1"/>
        <end position="17"/>
    </location>
</feature>
<dbReference type="EMBL" id="CT573213">
    <property type="protein sequence ID" value="CAJ60204.1"/>
    <property type="molecule type" value="Genomic_DNA"/>
</dbReference>
<proteinExistence type="predicted"/>
<keyword evidence="3" id="KW-1185">Reference proteome</keyword>
<sequence length="172" mass="18731">MMDTFRTTGSSTSSVTSWPVPLGDRRPGEATSALTTRKANGPPTTLAELMRRTVGATDLLSRSDTVNVRGILVGSVRSTARWQAKVAITHALESGRDRRDLVGTPSAQRFPRRRTSPVMSRIGITQSPRGCAPGDLINPGDDRRRSQIGSTQGGIPDRRTRRFPFDFGRLKG</sequence>
<dbReference type="STRING" id="326424.FRAAL1548"/>
<dbReference type="AlphaFoldDB" id="Q0RQH1"/>
<accession>Q0RQH1</accession>
<feature type="region of interest" description="Disordered" evidence="1">
    <location>
        <begin position="1"/>
        <end position="43"/>
    </location>
</feature>
<gene>
    <name evidence="2" type="ordered locus">FRAAL1548</name>
</gene>
<name>Q0RQH1_FRAAA</name>
<evidence type="ECO:0000313" key="3">
    <source>
        <dbReference type="Proteomes" id="UP000000657"/>
    </source>
</evidence>
<feature type="region of interest" description="Disordered" evidence="1">
    <location>
        <begin position="123"/>
        <end position="172"/>
    </location>
</feature>
<protein>
    <submittedName>
        <fullName evidence="2">Uncharacterized protein</fullName>
    </submittedName>
</protein>
<dbReference type="KEGG" id="fal:FRAAL1548"/>
<dbReference type="Proteomes" id="UP000000657">
    <property type="component" value="Chromosome"/>
</dbReference>
<dbReference type="HOGENOM" id="CLU_1553044_0_0_11"/>